<keyword evidence="4" id="KW-1185">Reference proteome</keyword>
<dbReference type="InterPro" id="IPR036873">
    <property type="entry name" value="Rhodanese-like_dom_sf"/>
</dbReference>
<dbReference type="Proteomes" id="UP000242175">
    <property type="component" value="Chromosome large"/>
</dbReference>
<protein>
    <recommendedName>
        <fullName evidence="2">Rhodanese domain-containing protein</fullName>
    </recommendedName>
</protein>
<dbReference type="PANTHER" id="PTHR43031:SF18">
    <property type="entry name" value="RHODANESE-RELATED SULFURTRANSFERASES"/>
    <property type="match status" value="1"/>
</dbReference>
<evidence type="ECO:0000259" key="2">
    <source>
        <dbReference type="PROSITE" id="PS50206"/>
    </source>
</evidence>
<reference evidence="3 4" key="1">
    <citation type="journal article" date="2016" name="Int. J. Syst. Evol. Microbiol.">
        <title>Paraphotobacterium marinum gen. nov., sp. nov., a member of the family Vibrionaceae, isolated from surface seawater.</title>
        <authorList>
            <person name="Huang Z."/>
            <person name="Dong C."/>
            <person name="Shao Z."/>
        </authorList>
    </citation>
    <scope>NUCLEOTIDE SEQUENCE [LARGE SCALE GENOMIC DNA]</scope>
    <source>
        <strain evidence="3 4">NSCS20N07D</strain>
    </source>
</reference>
<keyword evidence="1" id="KW-0812">Transmembrane</keyword>
<dbReference type="Pfam" id="PF00581">
    <property type="entry name" value="Rhodanese"/>
    <property type="match status" value="1"/>
</dbReference>
<proteinExistence type="predicted"/>
<dbReference type="Gene3D" id="3.40.250.10">
    <property type="entry name" value="Rhodanese-like domain"/>
    <property type="match status" value="1"/>
</dbReference>
<dbReference type="InterPro" id="IPR001763">
    <property type="entry name" value="Rhodanese-like_dom"/>
</dbReference>
<dbReference type="AlphaFoldDB" id="A0A220VCI7"/>
<dbReference type="CDD" id="cd00158">
    <property type="entry name" value="RHOD"/>
    <property type="match status" value="1"/>
</dbReference>
<gene>
    <name evidence="3" type="ORF">CF386_02795</name>
</gene>
<evidence type="ECO:0000313" key="3">
    <source>
        <dbReference type="EMBL" id="ASK78049.1"/>
    </source>
</evidence>
<dbReference type="RefSeq" id="WP_089072959.1">
    <property type="nucleotide sequence ID" value="NZ_CBCSAM010000009.1"/>
</dbReference>
<dbReference type="OrthoDB" id="9808735at2"/>
<organism evidence="3 4">
    <name type="scientific">Paraphotobacterium marinum</name>
    <dbReference type="NCBI Taxonomy" id="1755811"/>
    <lineage>
        <taxon>Bacteria</taxon>
        <taxon>Pseudomonadati</taxon>
        <taxon>Pseudomonadota</taxon>
        <taxon>Gammaproteobacteria</taxon>
        <taxon>Vibrionales</taxon>
        <taxon>Vibrionaceae</taxon>
        <taxon>Paraphotobacterium</taxon>
    </lineage>
</organism>
<sequence>MNQFFEFIIENYLLSALWVFILILIIFSILKEKMRKDLIESPKAVELINKEEAIPLDVRTKEEFERGHITGSLNISIADLKQKLFKGLEKDKKRPIIIISANGMSSTEIQKLLIANNFENTFILKDGINSWKNSNLPLISKEKNKQKNKNTKNKN</sequence>
<dbReference type="InterPro" id="IPR050229">
    <property type="entry name" value="GlpE_sulfurtransferase"/>
</dbReference>
<dbReference type="KEGG" id="pmai:CF386_02795"/>
<accession>A0A220VCI7</accession>
<evidence type="ECO:0000313" key="4">
    <source>
        <dbReference type="Proteomes" id="UP000242175"/>
    </source>
</evidence>
<feature type="domain" description="Rhodanese" evidence="2">
    <location>
        <begin position="49"/>
        <end position="140"/>
    </location>
</feature>
<dbReference type="PROSITE" id="PS50206">
    <property type="entry name" value="RHODANESE_3"/>
    <property type="match status" value="1"/>
</dbReference>
<feature type="transmembrane region" description="Helical" evidence="1">
    <location>
        <begin position="12"/>
        <end position="30"/>
    </location>
</feature>
<name>A0A220VCI7_9GAMM</name>
<keyword evidence="1" id="KW-1133">Transmembrane helix</keyword>
<keyword evidence="1" id="KW-0472">Membrane</keyword>
<dbReference type="SMART" id="SM00450">
    <property type="entry name" value="RHOD"/>
    <property type="match status" value="1"/>
</dbReference>
<dbReference type="PANTHER" id="PTHR43031">
    <property type="entry name" value="FAD-DEPENDENT OXIDOREDUCTASE"/>
    <property type="match status" value="1"/>
</dbReference>
<dbReference type="SUPFAM" id="SSF52821">
    <property type="entry name" value="Rhodanese/Cell cycle control phosphatase"/>
    <property type="match status" value="1"/>
</dbReference>
<evidence type="ECO:0000256" key="1">
    <source>
        <dbReference type="SAM" id="Phobius"/>
    </source>
</evidence>
<dbReference type="EMBL" id="CP022355">
    <property type="protein sequence ID" value="ASK78049.1"/>
    <property type="molecule type" value="Genomic_DNA"/>
</dbReference>